<sequence>MTPCAYHRIIPFFVLQVILMLKYFRAISILEGLSFLAILSISFGLVSRDFVFQLGMTHGVLFMLYLFLSLIVSNKQQWSLLIWLSLFIASVVPFAFIGVEIFLSRTSNYQKTAEA</sequence>
<keyword evidence="2" id="KW-1003">Cell membrane</keyword>
<dbReference type="NCBIfam" id="TIGR03954">
    <property type="entry name" value="integ_memb_HG"/>
    <property type="match status" value="1"/>
</dbReference>
<keyword evidence="4 6" id="KW-1133">Transmembrane helix</keyword>
<organism evidence="8 9">
    <name type="scientific">Colwellia psychrerythraea (strain 34H / ATCC BAA-681)</name>
    <name type="common">Vibrio psychroerythus</name>
    <dbReference type="NCBI Taxonomy" id="167879"/>
    <lineage>
        <taxon>Bacteria</taxon>
        <taxon>Pseudomonadati</taxon>
        <taxon>Pseudomonadota</taxon>
        <taxon>Gammaproteobacteria</taxon>
        <taxon>Alteromonadales</taxon>
        <taxon>Colwelliaceae</taxon>
        <taxon>Colwellia</taxon>
    </lineage>
</organism>
<name>Q480Y5_COLP3</name>
<evidence type="ECO:0000313" key="8">
    <source>
        <dbReference type="EMBL" id="AAZ24847.1"/>
    </source>
</evidence>
<gene>
    <name evidence="8" type="ordered locus">CPS_2670</name>
</gene>
<dbReference type="PANTHER" id="PTHR40077:SF1">
    <property type="entry name" value="MEMBRANE PROTEIN"/>
    <property type="match status" value="1"/>
</dbReference>
<dbReference type="PANTHER" id="PTHR40077">
    <property type="entry name" value="MEMBRANE PROTEIN-RELATED"/>
    <property type="match status" value="1"/>
</dbReference>
<evidence type="ECO:0000256" key="2">
    <source>
        <dbReference type="ARBA" id="ARBA00022475"/>
    </source>
</evidence>
<evidence type="ECO:0000256" key="1">
    <source>
        <dbReference type="ARBA" id="ARBA00004651"/>
    </source>
</evidence>
<evidence type="ECO:0000313" key="9">
    <source>
        <dbReference type="Proteomes" id="UP000000547"/>
    </source>
</evidence>
<evidence type="ECO:0000256" key="6">
    <source>
        <dbReference type="SAM" id="Phobius"/>
    </source>
</evidence>
<dbReference type="InterPro" id="IPR023845">
    <property type="entry name" value="DUF3817_TM"/>
</dbReference>
<proteinExistence type="predicted"/>
<dbReference type="HOGENOM" id="CLU_120964_3_4_6"/>
<evidence type="ECO:0000256" key="4">
    <source>
        <dbReference type="ARBA" id="ARBA00022989"/>
    </source>
</evidence>
<protein>
    <recommendedName>
        <fullName evidence="7">DUF3817 domain-containing protein</fullName>
    </recommendedName>
</protein>
<feature type="transmembrane region" description="Helical" evidence="6">
    <location>
        <begin position="50"/>
        <end position="72"/>
    </location>
</feature>
<dbReference type="AlphaFoldDB" id="Q480Y5"/>
<dbReference type="STRING" id="167879.CPS_2670"/>
<accession>Q480Y5</accession>
<feature type="transmembrane region" description="Helical" evidence="6">
    <location>
        <begin position="23"/>
        <end position="43"/>
    </location>
</feature>
<dbReference type="Pfam" id="PF12823">
    <property type="entry name" value="DUF3817"/>
    <property type="match status" value="1"/>
</dbReference>
<keyword evidence="5 6" id="KW-0472">Membrane</keyword>
<reference evidence="8" key="1">
    <citation type="journal article" date="2005" name="Proc. Natl. Acad. Sci. U.S.A.">
        <title>The psychrophilic lifestyle as revealed by the genome sequence of Colwellia psychrerythraea 34H through genomic and proteomic analyses.</title>
        <authorList>
            <person name="Methe B.A."/>
            <person name="Nelson K.E."/>
            <person name="Deming J.W."/>
            <person name="Momen B."/>
            <person name="Melamud E."/>
            <person name="Zhang X."/>
            <person name="Moult J."/>
            <person name="Madupu R."/>
            <person name="Nelson W.C."/>
            <person name="Dodson R.J."/>
            <person name="Brinkac L.M."/>
            <person name="Daugherty S.C."/>
            <person name="Durkin A.S."/>
            <person name="DeBoy R.T."/>
            <person name="Kolonay J.F."/>
            <person name="Sullivan S.A."/>
            <person name="Zhou L."/>
            <person name="Davidsen T.M."/>
            <person name="Wu M."/>
            <person name="Huston A.L."/>
            <person name="Lewis M."/>
            <person name="Weaver B."/>
            <person name="Weidman J.F."/>
            <person name="Khouri H."/>
            <person name="Utterback T.R."/>
            <person name="Feldblyum T.V."/>
            <person name="Fraser C.M."/>
        </authorList>
    </citation>
    <scope>NUCLEOTIDE SEQUENCE [LARGE SCALE GENOMIC DNA]</scope>
    <source>
        <strain evidence="8">34H</strain>
    </source>
</reference>
<dbReference type="Proteomes" id="UP000000547">
    <property type="component" value="Chromosome"/>
</dbReference>
<feature type="transmembrane region" description="Helical" evidence="6">
    <location>
        <begin position="78"/>
        <end position="103"/>
    </location>
</feature>
<feature type="domain" description="DUF3817" evidence="7">
    <location>
        <begin position="21"/>
        <end position="102"/>
    </location>
</feature>
<dbReference type="EMBL" id="CP000083">
    <property type="protein sequence ID" value="AAZ24847.1"/>
    <property type="molecule type" value="Genomic_DNA"/>
</dbReference>
<evidence type="ECO:0000259" key="7">
    <source>
        <dbReference type="Pfam" id="PF12823"/>
    </source>
</evidence>
<keyword evidence="3 6" id="KW-0812">Transmembrane</keyword>
<comment type="subcellular location">
    <subcellularLocation>
        <location evidence="1">Cell membrane</location>
        <topology evidence="1">Multi-pass membrane protein</topology>
    </subcellularLocation>
</comment>
<dbReference type="GO" id="GO:0005886">
    <property type="term" value="C:plasma membrane"/>
    <property type="evidence" value="ECO:0007669"/>
    <property type="project" value="UniProtKB-SubCell"/>
</dbReference>
<evidence type="ECO:0000256" key="3">
    <source>
        <dbReference type="ARBA" id="ARBA00022692"/>
    </source>
</evidence>
<dbReference type="KEGG" id="cps:CPS_2670"/>
<evidence type="ECO:0000256" key="5">
    <source>
        <dbReference type="ARBA" id="ARBA00023136"/>
    </source>
</evidence>